<dbReference type="Pfam" id="PF02699">
    <property type="entry name" value="YajC"/>
    <property type="match status" value="1"/>
</dbReference>
<proteinExistence type="inferred from homology"/>
<dbReference type="PRINTS" id="PR01853">
    <property type="entry name" value="YAJCTRNLCASE"/>
</dbReference>
<reference evidence="14" key="1">
    <citation type="submission" date="2016-09" db="EMBL/GenBank/DDBJ databases">
        <authorList>
            <person name="Koehorst J."/>
        </authorList>
    </citation>
    <scope>NUCLEOTIDE SEQUENCE [LARGE SCALE GENOMIC DNA]</scope>
</reference>
<name>A0A1H6KA77_9BACT</name>
<dbReference type="NCBIfam" id="TIGR00739">
    <property type="entry name" value="yajC"/>
    <property type="match status" value="1"/>
</dbReference>
<feature type="transmembrane region" description="Helical" evidence="12">
    <location>
        <begin position="57"/>
        <end position="77"/>
    </location>
</feature>
<dbReference type="KEGG" id="agl:PYTT_0222"/>
<evidence type="ECO:0000256" key="6">
    <source>
        <dbReference type="ARBA" id="ARBA00022692"/>
    </source>
</evidence>
<keyword evidence="6 12" id="KW-0812">Transmembrane</keyword>
<dbReference type="OrthoDB" id="9800132at2"/>
<protein>
    <recommendedName>
        <fullName evidence="3">Sec translocon accessory complex subunit YajC</fullName>
    </recommendedName>
</protein>
<dbReference type="AlphaFoldDB" id="A0A1H6KA77"/>
<keyword evidence="4" id="KW-0813">Transport</keyword>
<feature type="region of interest" description="Disordered" evidence="11">
    <location>
        <begin position="19"/>
        <end position="52"/>
    </location>
</feature>
<comment type="similarity">
    <text evidence="2">Belongs to the YajC family.</text>
</comment>
<evidence type="ECO:0000256" key="4">
    <source>
        <dbReference type="ARBA" id="ARBA00022448"/>
    </source>
</evidence>
<sequence>MNANIILAQIEGAATTGEAPAAATPAAQPAAPAKDAKSGTVQTTDKPAAQPAEETNFLGSPLVMFLIIGVLFYFLLIRPQRKQQKEQQARLNALKVGDSVITNAGIHGEVRKIDERTVDVQIAKDVTITLEKAAIINVKSKD</sequence>
<evidence type="ECO:0000256" key="12">
    <source>
        <dbReference type="SAM" id="Phobius"/>
    </source>
</evidence>
<comment type="subcellular location">
    <subcellularLocation>
        <location evidence="1">Cell membrane</location>
        <topology evidence="1">Single-pass membrane protein</topology>
    </subcellularLocation>
</comment>
<evidence type="ECO:0000256" key="1">
    <source>
        <dbReference type="ARBA" id="ARBA00004162"/>
    </source>
</evidence>
<dbReference type="PANTHER" id="PTHR33909">
    <property type="entry name" value="SEC TRANSLOCON ACCESSORY COMPLEX SUBUNIT YAJC"/>
    <property type="match status" value="1"/>
</dbReference>
<evidence type="ECO:0000256" key="2">
    <source>
        <dbReference type="ARBA" id="ARBA00006742"/>
    </source>
</evidence>
<keyword evidence="9" id="KW-0811">Translocation</keyword>
<evidence type="ECO:0000313" key="14">
    <source>
        <dbReference type="Proteomes" id="UP000176204"/>
    </source>
</evidence>
<evidence type="ECO:0000256" key="5">
    <source>
        <dbReference type="ARBA" id="ARBA00022475"/>
    </source>
</evidence>
<evidence type="ECO:0000256" key="3">
    <source>
        <dbReference type="ARBA" id="ARBA00014962"/>
    </source>
</evidence>
<dbReference type="GO" id="GO:0015031">
    <property type="term" value="P:protein transport"/>
    <property type="evidence" value="ECO:0007669"/>
    <property type="project" value="UniProtKB-KW"/>
</dbReference>
<dbReference type="STRING" id="1679444.PYTT_0222"/>
<evidence type="ECO:0000256" key="9">
    <source>
        <dbReference type="ARBA" id="ARBA00023010"/>
    </source>
</evidence>
<evidence type="ECO:0000256" key="8">
    <source>
        <dbReference type="ARBA" id="ARBA00022989"/>
    </source>
</evidence>
<keyword evidence="8 12" id="KW-1133">Transmembrane helix</keyword>
<dbReference type="EMBL" id="LT629973">
    <property type="protein sequence ID" value="SEH72092.1"/>
    <property type="molecule type" value="Genomic_DNA"/>
</dbReference>
<dbReference type="SMART" id="SM01323">
    <property type="entry name" value="YajC"/>
    <property type="match status" value="1"/>
</dbReference>
<keyword evidence="7" id="KW-0653">Protein transport</keyword>
<feature type="compositionally biased region" description="Low complexity" evidence="11">
    <location>
        <begin position="19"/>
        <end position="33"/>
    </location>
</feature>
<evidence type="ECO:0000256" key="10">
    <source>
        <dbReference type="ARBA" id="ARBA00023136"/>
    </source>
</evidence>
<dbReference type="PANTHER" id="PTHR33909:SF1">
    <property type="entry name" value="SEC TRANSLOCON ACCESSORY COMPLEX SUBUNIT YAJC"/>
    <property type="match status" value="1"/>
</dbReference>
<keyword evidence="14" id="KW-1185">Reference proteome</keyword>
<evidence type="ECO:0000313" key="13">
    <source>
        <dbReference type="EMBL" id="SEH72092.1"/>
    </source>
</evidence>
<accession>A0A1H6KA77</accession>
<gene>
    <name evidence="13" type="ORF">PYTT_0222</name>
</gene>
<evidence type="ECO:0000256" key="7">
    <source>
        <dbReference type="ARBA" id="ARBA00022927"/>
    </source>
</evidence>
<evidence type="ECO:0000256" key="11">
    <source>
        <dbReference type="SAM" id="MobiDB-lite"/>
    </source>
</evidence>
<dbReference type="RefSeq" id="WP_083076391.1">
    <property type="nucleotide sequence ID" value="NZ_LIGX01000002.1"/>
</dbReference>
<dbReference type="InterPro" id="IPR003849">
    <property type="entry name" value="Preprotein_translocase_YajC"/>
</dbReference>
<dbReference type="GO" id="GO:0005886">
    <property type="term" value="C:plasma membrane"/>
    <property type="evidence" value="ECO:0007669"/>
    <property type="project" value="UniProtKB-SubCell"/>
</dbReference>
<keyword evidence="5" id="KW-1003">Cell membrane</keyword>
<organism evidence="13 14">
    <name type="scientific">Akkermansia glycaniphila</name>
    <dbReference type="NCBI Taxonomy" id="1679444"/>
    <lineage>
        <taxon>Bacteria</taxon>
        <taxon>Pseudomonadati</taxon>
        <taxon>Verrucomicrobiota</taxon>
        <taxon>Verrucomicrobiia</taxon>
        <taxon>Verrucomicrobiales</taxon>
        <taxon>Akkermansiaceae</taxon>
        <taxon>Akkermansia</taxon>
    </lineage>
</organism>
<keyword evidence="10 12" id="KW-0472">Membrane</keyword>
<dbReference type="Proteomes" id="UP000176204">
    <property type="component" value="Chromosome I"/>
</dbReference>